<dbReference type="EMBL" id="JBIMSN010000094">
    <property type="protein sequence ID" value="MFH5230862.1"/>
    <property type="molecule type" value="Genomic_DNA"/>
</dbReference>
<evidence type="ECO:0000313" key="4">
    <source>
        <dbReference type="Proteomes" id="UP001609219"/>
    </source>
</evidence>
<protein>
    <submittedName>
        <fullName evidence="2">Uncharacterized protein</fullName>
    </submittedName>
</protein>
<dbReference type="Proteomes" id="UP001609219">
    <property type="component" value="Unassembled WGS sequence"/>
</dbReference>
<keyword evidence="4" id="KW-1185">Reference proteome</keyword>
<evidence type="ECO:0000313" key="3">
    <source>
        <dbReference type="Proteomes" id="UP001609176"/>
    </source>
</evidence>
<name>A0ABW7KFH2_9NOCA</name>
<dbReference type="Proteomes" id="UP001609176">
    <property type="component" value="Unassembled WGS sequence"/>
</dbReference>
<evidence type="ECO:0000313" key="1">
    <source>
        <dbReference type="EMBL" id="MFH5230862.1"/>
    </source>
</evidence>
<proteinExistence type="predicted"/>
<dbReference type="EMBL" id="JBIMSP010000004">
    <property type="protein sequence ID" value="MFH5241155.1"/>
    <property type="molecule type" value="Genomic_DNA"/>
</dbReference>
<accession>A0ABW7KFH2</accession>
<gene>
    <name evidence="2" type="ORF">ACHIPV_04550</name>
    <name evidence="1" type="ORF">ACHIRB_20165</name>
</gene>
<sequence>MPVNQRPPWLVPNWWAEDVDSTITGRQFFVKIHDKIGRPRPKKELVEVEMPGWAGMLAAREWVRQRYGPTAARLAWQRREESRDADAWFEVSRLVVDFVDPLSRFTVQFIAAAHDARPDSLPSDAYELVRGAERRVPTYVRSVMAGPARDEAIGGVIDSEDRVDAFLADFDSRRDTYLPVAIRGFGWCLLDKLLHLDDPEVERSLRKCIDNITARYGDIENPPRPLTEDEVAFVHATLLAEFDADPALRQLDTGEAYERAAKTLGNRLILGQRVTRTRIVRAHLKWIEKDEARREAKSAIPKEFVPEPPRSDRSTLDNKLARAHAQLMTFPEYHDDRVSWERHLALKILDNPLVMHAADTIDELVDQAWHSIDDPPPTHAVSADTASAGTLVKAFLVIAADEANPGRPSTGNATDDYAKRLQATRKLLDDHRKMINSGEDLDR</sequence>
<comment type="caution">
    <text evidence="2">The sequence shown here is derived from an EMBL/GenBank/DDBJ whole genome shotgun (WGS) entry which is preliminary data.</text>
</comment>
<evidence type="ECO:0000313" key="2">
    <source>
        <dbReference type="EMBL" id="MFH5241155.1"/>
    </source>
</evidence>
<reference evidence="3 4" key="1">
    <citation type="submission" date="2024-10" db="EMBL/GenBank/DDBJ databases">
        <authorList>
            <person name="Riesco R."/>
        </authorList>
    </citation>
    <scope>NUCLEOTIDE SEQUENCE [LARGE SCALE GENOMIC DNA]</scope>
    <source>
        <strain evidence="2 3">NCIMB 15448</strain>
        <strain evidence="1 4">NCIMB 15450</strain>
    </source>
</reference>
<organism evidence="2 3">
    <name type="scientific">Antrihabitans spumae</name>
    <dbReference type="NCBI Taxonomy" id="3373370"/>
    <lineage>
        <taxon>Bacteria</taxon>
        <taxon>Bacillati</taxon>
        <taxon>Actinomycetota</taxon>
        <taxon>Actinomycetes</taxon>
        <taxon>Mycobacteriales</taxon>
        <taxon>Nocardiaceae</taxon>
        <taxon>Antrihabitans</taxon>
    </lineage>
</organism>
<dbReference type="RefSeq" id="WP_395123627.1">
    <property type="nucleotide sequence ID" value="NZ_JBIMSP010000004.1"/>
</dbReference>